<keyword evidence="3" id="KW-0081">Bacteriolytic enzyme</keyword>
<dbReference type="SUPFAM" id="SSF56235">
    <property type="entry name" value="N-terminal nucleophile aminohydrolases (Ntn hydrolases)"/>
    <property type="match status" value="1"/>
</dbReference>
<name>A0ABR0SWU6_9HYPO</name>
<protein>
    <submittedName>
        <fullName evidence="8">N(4)-(Beta-N-acetylglucosaminyl)-L-asparaginase</fullName>
    </submittedName>
</protein>
<evidence type="ECO:0000256" key="1">
    <source>
        <dbReference type="ARBA" id="ARBA00000632"/>
    </source>
</evidence>
<dbReference type="InterPro" id="IPR029055">
    <property type="entry name" value="Ntn_hydrolases_N"/>
</dbReference>
<dbReference type="Pfam" id="PF00959">
    <property type="entry name" value="Phage_lysozyme"/>
    <property type="match status" value="1"/>
</dbReference>
<evidence type="ECO:0000256" key="3">
    <source>
        <dbReference type="ARBA" id="ARBA00022638"/>
    </source>
</evidence>
<evidence type="ECO:0000256" key="7">
    <source>
        <dbReference type="SAM" id="SignalP"/>
    </source>
</evidence>
<dbReference type="Gene3D" id="1.10.530.40">
    <property type="match status" value="1"/>
</dbReference>
<dbReference type="PANTHER" id="PTHR10188:SF6">
    <property type="entry name" value="N(4)-(BETA-N-ACETYLGLUCOSAMINYL)-L-ASPARAGINASE"/>
    <property type="match status" value="1"/>
</dbReference>
<organism evidence="8 9">
    <name type="scientific">Cladobotryum mycophilum</name>
    <dbReference type="NCBI Taxonomy" id="491253"/>
    <lineage>
        <taxon>Eukaryota</taxon>
        <taxon>Fungi</taxon>
        <taxon>Dikarya</taxon>
        <taxon>Ascomycota</taxon>
        <taxon>Pezizomycotina</taxon>
        <taxon>Sordariomycetes</taxon>
        <taxon>Hypocreomycetidae</taxon>
        <taxon>Hypocreales</taxon>
        <taxon>Hypocreaceae</taxon>
        <taxon>Cladobotryum</taxon>
    </lineage>
</organism>
<dbReference type="PANTHER" id="PTHR10188">
    <property type="entry name" value="L-ASPARAGINASE"/>
    <property type="match status" value="1"/>
</dbReference>
<keyword evidence="4" id="KW-0378">Hydrolase</keyword>
<dbReference type="InterPro" id="IPR023347">
    <property type="entry name" value="Lysozyme_dom_sf"/>
</dbReference>
<dbReference type="Proteomes" id="UP001338125">
    <property type="component" value="Unassembled WGS sequence"/>
</dbReference>
<keyword evidence="7" id="KW-0732">Signal</keyword>
<evidence type="ECO:0000256" key="5">
    <source>
        <dbReference type="ARBA" id="ARBA00023200"/>
    </source>
</evidence>
<keyword evidence="9" id="KW-1185">Reference proteome</keyword>
<gene>
    <name evidence="8" type="ORF">PT974_01884</name>
</gene>
<accession>A0ABR0SWU6</accession>
<dbReference type="HAMAP" id="MF_04110">
    <property type="entry name" value="ENDOLYSIN_T4"/>
    <property type="match status" value="1"/>
</dbReference>
<dbReference type="SUPFAM" id="SSF53955">
    <property type="entry name" value="Lysozyme-like"/>
    <property type="match status" value="1"/>
</dbReference>
<sequence length="443" mass="45986">MVNVSLVAVLAFASTALCAPQPRACVGPAVNGATLNLIKQYEGFVPSPKPDPVGYPTVGYGHKCQNKGCSEVPFKFPLTQDTATQLLARDVVGFQQCITLATADPVRLNANQYGALVSWSFNVGCGAAKTSSLIKRLNGGQDPNTVLSQELPLWNKGGGKVLPGLVKRRAAEVALAKTATSVGALPVNQHLGSPFTAATDAAYLALSSSSSATSALDAVEIGCATCEANQCDGTVGYGGSPDESCETTLDAMIMDGSSMKSGAVANLRRVRDAIAVARHVLEYTEHTLLAGDQATQFALQNGFPSSDLSTPSSMQKCEAWRANDCQPNYRLNVHPNPLSSCGPYTPIIPLSSVKERDPAAHQASHDTLSLIAIHADGSMAAGTTTNGASYKIPGRVGDGPITGSGSYVDGDVGGCGATGDGDIMMRFVPCYQAVESMRRGLSP</sequence>
<feature type="chain" id="PRO_5046026431" evidence="7">
    <location>
        <begin position="19"/>
        <end position="443"/>
    </location>
</feature>
<evidence type="ECO:0000256" key="4">
    <source>
        <dbReference type="ARBA" id="ARBA00022801"/>
    </source>
</evidence>
<dbReference type="Pfam" id="PF01112">
    <property type="entry name" value="Asparaginase_2"/>
    <property type="match status" value="1"/>
</dbReference>
<dbReference type="InterPro" id="IPR033907">
    <property type="entry name" value="Endolysin_autolysin"/>
</dbReference>
<dbReference type="InterPro" id="IPR000246">
    <property type="entry name" value="Peptidase_T2"/>
</dbReference>
<evidence type="ECO:0000313" key="9">
    <source>
        <dbReference type="Proteomes" id="UP001338125"/>
    </source>
</evidence>
<dbReference type="InterPro" id="IPR002196">
    <property type="entry name" value="Glyco_hydro_24"/>
</dbReference>
<evidence type="ECO:0000256" key="2">
    <source>
        <dbReference type="ARBA" id="ARBA00022529"/>
    </source>
</evidence>
<keyword evidence="6" id="KW-0326">Glycosidase</keyword>
<dbReference type="InterPro" id="IPR034690">
    <property type="entry name" value="Endolysin_T4_type"/>
</dbReference>
<keyword evidence="2" id="KW-0929">Antimicrobial</keyword>
<dbReference type="CDD" id="cd00737">
    <property type="entry name" value="lyz_endolysin_autolysin"/>
    <property type="match status" value="1"/>
</dbReference>
<dbReference type="InterPro" id="IPR023346">
    <property type="entry name" value="Lysozyme-like_dom_sf"/>
</dbReference>
<comment type="caution">
    <text evidence="8">The sequence shown here is derived from an EMBL/GenBank/DDBJ whole genome shotgun (WGS) entry which is preliminary data.</text>
</comment>
<comment type="catalytic activity">
    <reaction evidence="1">
        <text>Hydrolysis of (1-&gt;4)-beta-linkages between N-acetylmuramic acid and N-acetyl-D-glucosamine residues in a peptidoglycan and between N-acetyl-D-glucosamine residues in chitodextrins.</text>
        <dbReference type="EC" id="3.2.1.17"/>
    </reaction>
</comment>
<evidence type="ECO:0000256" key="6">
    <source>
        <dbReference type="ARBA" id="ARBA00023295"/>
    </source>
</evidence>
<dbReference type="CDD" id="cd04513">
    <property type="entry name" value="Glycosylasparaginase"/>
    <property type="match status" value="1"/>
</dbReference>
<evidence type="ECO:0000313" key="8">
    <source>
        <dbReference type="EMBL" id="KAK5996549.1"/>
    </source>
</evidence>
<reference evidence="8 9" key="1">
    <citation type="submission" date="2024-01" db="EMBL/GenBank/DDBJ databases">
        <title>Complete genome of Cladobotryum mycophilum ATHUM6906.</title>
        <authorList>
            <person name="Christinaki A.C."/>
            <person name="Myridakis A.I."/>
            <person name="Kouvelis V.N."/>
        </authorList>
    </citation>
    <scope>NUCLEOTIDE SEQUENCE [LARGE SCALE GENOMIC DNA]</scope>
    <source>
        <strain evidence="8 9">ATHUM6906</strain>
    </source>
</reference>
<proteinExistence type="inferred from homology"/>
<dbReference type="EMBL" id="JAVFKD010000002">
    <property type="protein sequence ID" value="KAK5996549.1"/>
    <property type="molecule type" value="Genomic_DNA"/>
</dbReference>
<dbReference type="Gene3D" id="3.60.20.30">
    <property type="entry name" value="(Glycosyl)asparaginase"/>
    <property type="match status" value="1"/>
</dbReference>
<keyword evidence="5" id="KW-1035">Host cytoplasm</keyword>
<feature type="signal peptide" evidence="7">
    <location>
        <begin position="1"/>
        <end position="18"/>
    </location>
</feature>